<name>A0A494WXW5_9FIRM</name>
<dbReference type="Proteomes" id="UP000271256">
    <property type="component" value="Unassembled WGS sequence"/>
</dbReference>
<feature type="transmembrane region" description="Helical" evidence="6">
    <location>
        <begin position="268"/>
        <end position="287"/>
    </location>
</feature>
<dbReference type="RefSeq" id="WP_121450189.1">
    <property type="nucleotide sequence ID" value="NZ_RBWE01000001.1"/>
</dbReference>
<dbReference type="PANTHER" id="PTHR35007">
    <property type="entry name" value="INTEGRAL MEMBRANE PROTEIN-RELATED"/>
    <property type="match status" value="1"/>
</dbReference>
<evidence type="ECO:0000256" key="5">
    <source>
        <dbReference type="ARBA" id="ARBA00023136"/>
    </source>
</evidence>
<dbReference type="Pfam" id="PF00482">
    <property type="entry name" value="T2SSF"/>
    <property type="match status" value="1"/>
</dbReference>
<evidence type="ECO:0000259" key="7">
    <source>
        <dbReference type="Pfam" id="PF00482"/>
    </source>
</evidence>
<evidence type="ECO:0000256" key="2">
    <source>
        <dbReference type="ARBA" id="ARBA00022475"/>
    </source>
</evidence>
<keyword evidence="3 6" id="KW-0812">Transmembrane</keyword>
<dbReference type="AlphaFoldDB" id="A0A494WXW5"/>
<organism evidence="8 9">
    <name type="scientific">Desulfofundulus salinus</name>
    <dbReference type="NCBI Taxonomy" id="2419843"/>
    <lineage>
        <taxon>Bacteria</taxon>
        <taxon>Bacillati</taxon>
        <taxon>Bacillota</taxon>
        <taxon>Clostridia</taxon>
        <taxon>Eubacteriales</taxon>
        <taxon>Peptococcaceae</taxon>
        <taxon>Desulfofundulus</taxon>
    </lineage>
</organism>
<dbReference type="InterPro" id="IPR042094">
    <property type="entry name" value="T2SS_GspF_sf"/>
</dbReference>
<keyword evidence="9" id="KW-1185">Reference proteome</keyword>
<dbReference type="GO" id="GO:0005886">
    <property type="term" value="C:plasma membrane"/>
    <property type="evidence" value="ECO:0007669"/>
    <property type="project" value="UniProtKB-SubCell"/>
</dbReference>
<feature type="transmembrane region" description="Helical" evidence="6">
    <location>
        <begin position="65"/>
        <end position="89"/>
    </location>
</feature>
<dbReference type="Gene3D" id="1.20.81.30">
    <property type="entry name" value="Type II secretion system (T2SS), domain F"/>
    <property type="match status" value="1"/>
</dbReference>
<keyword evidence="2" id="KW-1003">Cell membrane</keyword>
<dbReference type="InterPro" id="IPR018076">
    <property type="entry name" value="T2SS_GspF_dom"/>
</dbReference>
<comment type="caution">
    <text evidence="8">The sequence shown here is derived from an EMBL/GenBank/DDBJ whole genome shotgun (WGS) entry which is preliminary data.</text>
</comment>
<dbReference type="OrthoDB" id="9796142at2"/>
<comment type="subcellular location">
    <subcellularLocation>
        <location evidence="1">Cell membrane</location>
        <topology evidence="1">Multi-pass membrane protein</topology>
    </subcellularLocation>
</comment>
<feature type="transmembrane region" description="Helical" evidence="6">
    <location>
        <begin position="237"/>
        <end position="256"/>
    </location>
</feature>
<dbReference type="EMBL" id="RBWE01000001">
    <property type="protein sequence ID" value="RKO65717.1"/>
    <property type="molecule type" value="Genomic_DNA"/>
</dbReference>
<evidence type="ECO:0000313" key="8">
    <source>
        <dbReference type="EMBL" id="RKO65717.1"/>
    </source>
</evidence>
<keyword evidence="4 6" id="KW-1133">Transmembrane helix</keyword>
<reference evidence="8 9" key="1">
    <citation type="submission" date="2018-10" db="EMBL/GenBank/DDBJ databases">
        <authorList>
            <person name="Grouzdev D.S."/>
            <person name="Krutkina M.S."/>
            <person name="Tourova T.P."/>
            <person name="Nazina T.N."/>
        </authorList>
    </citation>
    <scope>NUCLEOTIDE SEQUENCE [LARGE SCALE GENOMIC DNA]</scope>
    <source>
        <strain evidence="8 9">435</strain>
    </source>
</reference>
<evidence type="ECO:0000256" key="3">
    <source>
        <dbReference type="ARBA" id="ARBA00022692"/>
    </source>
</evidence>
<evidence type="ECO:0000313" key="9">
    <source>
        <dbReference type="Proteomes" id="UP000271256"/>
    </source>
</evidence>
<evidence type="ECO:0000256" key="6">
    <source>
        <dbReference type="SAM" id="Phobius"/>
    </source>
</evidence>
<proteinExistence type="predicted"/>
<evidence type="ECO:0000256" key="1">
    <source>
        <dbReference type="ARBA" id="ARBA00004651"/>
    </source>
</evidence>
<keyword evidence="5 6" id="KW-0472">Membrane</keyword>
<feature type="domain" description="Type II secretion system protein GspF" evidence="7">
    <location>
        <begin position="129"/>
        <end position="253"/>
    </location>
</feature>
<protein>
    <recommendedName>
        <fullName evidence="7">Type II secretion system protein GspF domain-containing protein</fullName>
    </recommendedName>
</protein>
<evidence type="ECO:0000256" key="4">
    <source>
        <dbReference type="ARBA" id="ARBA00022989"/>
    </source>
</evidence>
<dbReference type="PANTHER" id="PTHR35007:SF1">
    <property type="entry name" value="PILUS ASSEMBLY PROTEIN"/>
    <property type="match status" value="1"/>
</dbReference>
<accession>A0A494WXW5</accession>
<gene>
    <name evidence="8" type="ORF">D7024_01185</name>
</gene>
<sequence length="297" mass="32416">MLGVACALIAAAALAWHIALKKENPVVSGVRGLLARAEAESEAMFLAPGGKKDTGWKLHRLGVRIGYRTFLFLVGAVGVFLAAVSLIVLKNPFLAVISFVLTLAFAHGQVDVLYRKRKAVIDEQAEVALQMLAGLYQVTGDLVDSLRKVSQGTASPLKEELQRVVTEYNAGKDLGAALRDFAERADNRDIELFVQGVSLSEHYGTDTSQVIKHIAETIRNRLLLRDELKAETRGQSMTINLFLFLVPLAAAAIWVFSPTSREVLTESLAGKVVLSAVAVVEYVAWYLTRRKGVVEEL</sequence>